<dbReference type="PANTHER" id="PTHR43685">
    <property type="entry name" value="GLYCOSYLTRANSFERASE"/>
    <property type="match status" value="1"/>
</dbReference>
<sequence>MIYLIHQEGKIFDKVFREEQELPIRSNSLVEAFWELAQNYSGEILVWVEKSHFEKLNRPYFKQHFEHQNIMTSYAIRSRYFSDEIGYIDQLPFINPHLGAKYPTWLMSTDVGGIFGKTAIKFQQLLKDQRGFGYLINSIAKIGQQNSLLCYSDPGLVNLENREELEFQASNSDLFAFVGQHYKKEWLWVLSYCFKKYRKEIPLKKLVSGLLKTNYFQAQLELGEIEIKKTKNVLKEDLDVVIPTLGRPEYVQQVLQDLKEQTLPPAKVILIEQNPDTSSESELDFLQEDWPFIVIHQFIHQTGACNARNMALKEVSSKWVFLADDDIRLPNNLLEQSVIELRRLQVDALNLACLQPGEEVVFRKIKQWGAFGSGTSIVKSRLARQCKFDEVLEFGFGEDLDFGLQLREKGCDIIFHPRLSFTHLKAERGGFRSTGINEWDKEVVEPKPSPTMMYLIKKHYTKEMIRGYKAALFLKFYRKQSIKNPLRYYRLMQKRWKKSEELCDELRVDVIGS</sequence>
<dbReference type="CDD" id="cd00761">
    <property type="entry name" value="Glyco_tranf_GTA_type"/>
    <property type="match status" value="1"/>
</dbReference>
<comment type="caution">
    <text evidence="2">The sequence shown here is derived from an EMBL/GenBank/DDBJ whole genome shotgun (WGS) entry which is preliminary data.</text>
</comment>
<keyword evidence="3" id="KW-1185">Reference proteome</keyword>
<evidence type="ECO:0000259" key="1">
    <source>
        <dbReference type="Pfam" id="PF00535"/>
    </source>
</evidence>
<protein>
    <submittedName>
        <fullName evidence="2">Glycosyltransferase family 2 protein</fullName>
    </submittedName>
</protein>
<dbReference type="Proteomes" id="UP001139226">
    <property type="component" value="Unassembled WGS sequence"/>
</dbReference>
<gene>
    <name evidence="2" type="ORF">ML462_00150</name>
</gene>
<evidence type="ECO:0000313" key="3">
    <source>
        <dbReference type="Proteomes" id="UP001139226"/>
    </source>
</evidence>
<proteinExistence type="predicted"/>
<dbReference type="EMBL" id="JAKVTV010000001">
    <property type="protein sequence ID" value="MCH4821569.1"/>
    <property type="molecule type" value="Genomic_DNA"/>
</dbReference>
<dbReference type="PANTHER" id="PTHR43685:SF2">
    <property type="entry name" value="GLYCOSYLTRANSFERASE 2-LIKE DOMAIN-CONTAINING PROTEIN"/>
    <property type="match status" value="1"/>
</dbReference>
<accession>A0A9X1V015</accession>
<dbReference type="Gene3D" id="3.90.550.10">
    <property type="entry name" value="Spore Coat Polysaccharide Biosynthesis Protein SpsA, Chain A"/>
    <property type="match status" value="1"/>
</dbReference>
<dbReference type="InterPro" id="IPR001173">
    <property type="entry name" value="Glyco_trans_2-like"/>
</dbReference>
<dbReference type="Pfam" id="PF00535">
    <property type="entry name" value="Glycos_transf_2"/>
    <property type="match status" value="1"/>
</dbReference>
<feature type="domain" description="Glycosyltransferase 2-like" evidence="1">
    <location>
        <begin position="240"/>
        <end position="360"/>
    </location>
</feature>
<dbReference type="InterPro" id="IPR029044">
    <property type="entry name" value="Nucleotide-diphossugar_trans"/>
</dbReference>
<organism evidence="2 3">
    <name type="scientific">Christiangramia lutea</name>
    <dbReference type="NCBI Taxonomy" id="1607951"/>
    <lineage>
        <taxon>Bacteria</taxon>
        <taxon>Pseudomonadati</taxon>
        <taxon>Bacteroidota</taxon>
        <taxon>Flavobacteriia</taxon>
        <taxon>Flavobacteriales</taxon>
        <taxon>Flavobacteriaceae</taxon>
        <taxon>Christiangramia</taxon>
    </lineage>
</organism>
<reference evidence="2" key="1">
    <citation type="submission" date="2022-03" db="EMBL/GenBank/DDBJ databases">
        <title>Gramella crocea sp. nov., isolated from activated sludge of a seafood processing plant.</title>
        <authorList>
            <person name="Zhang X."/>
        </authorList>
    </citation>
    <scope>NUCLEOTIDE SEQUENCE</scope>
    <source>
        <strain evidence="2">YJ019</strain>
    </source>
</reference>
<dbReference type="SUPFAM" id="SSF53448">
    <property type="entry name" value="Nucleotide-diphospho-sugar transferases"/>
    <property type="match status" value="1"/>
</dbReference>
<evidence type="ECO:0000313" key="2">
    <source>
        <dbReference type="EMBL" id="MCH4821569.1"/>
    </source>
</evidence>
<dbReference type="RefSeq" id="WP_240711709.1">
    <property type="nucleotide sequence ID" value="NZ_JAKVTV010000001.1"/>
</dbReference>
<name>A0A9X1V015_9FLAO</name>
<dbReference type="AlphaFoldDB" id="A0A9X1V015"/>
<dbReference type="InterPro" id="IPR050834">
    <property type="entry name" value="Glycosyltransf_2"/>
</dbReference>